<dbReference type="AlphaFoldDB" id="A0A4Y2MU33"/>
<evidence type="ECO:0000313" key="2">
    <source>
        <dbReference type="EMBL" id="GBN29854.1"/>
    </source>
</evidence>
<feature type="compositionally biased region" description="Basic and acidic residues" evidence="1">
    <location>
        <begin position="81"/>
        <end position="91"/>
    </location>
</feature>
<comment type="caution">
    <text evidence="2">The sequence shown here is derived from an EMBL/GenBank/DDBJ whole genome shotgun (WGS) entry which is preliminary data.</text>
</comment>
<dbReference type="Proteomes" id="UP000499080">
    <property type="component" value="Unassembled WGS sequence"/>
</dbReference>
<evidence type="ECO:0000256" key="1">
    <source>
        <dbReference type="SAM" id="MobiDB-lite"/>
    </source>
</evidence>
<dbReference type="OrthoDB" id="10068277at2759"/>
<protein>
    <submittedName>
        <fullName evidence="2">Uncharacterized protein</fullName>
    </submittedName>
</protein>
<reference evidence="2 3" key="1">
    <citation type="journal article" date="2019" name="Sci. Rep.">
        <title>Orb-weaving spider Araneus ventricosus genome elucidates the spidroin gene catalogue.</title>
        <authorList>
            <person name="Kono N."/>
            <person name="Nakamura H."/>
            <person name="Ohtoshi R."/>
            <person name="Moran D.A.P."/>
            <person name="Shinohara A."/>
            <person name="Yoshida Y."/>
            <person name="Fujiwara M."/>
            <person name="Mori M."/>
            <person name="Tomita M."/>
            <person name="Arakawa K."/>
        </authorList>
    </citation>
    <scope>NUCLEOTIDE SEQUENCE [LARGE SCALE GENOMIC DNA]</scope>
</reference>
<dbReference type="EMBL" id="BGPR01007830">
    <property type="protein sequence ID" value="GBN29854.1"/>
    <property type="molecule type" value="Genomic_DNA"/>
</dbReference>
<organism evidence="2 3">
    <name type="scientific">Araneus ventricosus</name>
    <name type="common">Orbweaver spider</name>
    <name type="synonym">Epeira ventricosa</name>
    <dbReference type="NCBI Taxonomy" id="182803"/>
    <lineage>
        <taxon>Eukaryota</taxon>
        <taxon>Metazoa</taxon>
        <taxon>Ecdysozoa</taxon>
        <taxon>Arthropoda</taxon>
        <taxon>Chelicerata</taxon>
        <taxon>Arachnida</taxon>
        <taxon>Araneae</taxon>
        <taxon>Araneomorphae</taxon>
        <taxon>Entelegynae</taxon>
        <taxon>Araneoidea</taxon>
        <taxon>Araneidae</taxon>
        <taxon>Araneus</taxon>
    </lineage>
</organism>
<keyword evidence="3" id="KW-1185">Reference proteome</keyword>
<evidence type="ECO:0000313" key="3">
    <source>
        <dbReference type="Proteomes" id="UP000499080"/>
    </source>
</evidence>
<sequence length="91" mass="10576">MEYANKFILVPNNQFSKHAPTEDTLSELDRNMSAILKNRGIPDDEKAKLYMQILLKRLNILDHNKVVQETIPEPVSNQNTEEEKQDVQLKI</sequence>
<gene>
    <name evidence="2" type="ORF">AVEN_36683_1</name>
</gene>
<name>A0A4Y2MU33_ARAVE</name>
<feature type="region of interest" description="Disordered" evidence="1">
    <location>
        <begin position="72"/>
        <end position="91"/>
    </location>
</feature>
<accession>A0A4Y2MU33</accession>
<proteinExistence type="predicted"/>